<evidence type="ECO:0000313" key="3">
    <source>
        <dbReference type="Proteomes" id="UP001295684"/>
    </source>
</evidence>
<sequence>MARGCLLVAGILLMFYNYLPSETRRKFDKCYHPIFNNFILWLTFRSNLIKQDSSDICTL</sequence>
<keyword evidence="3" id="KW-1185">Reference proteome</keyword>
<accession>A0AAD1X706</accession>
<dbReference type="Proteomes" id="UP001295684">
    <property type="component" value="Unassembled WGS sequence"/>
</dbReference>
<organism evidence="2 3">
    <name type="scientific">Euplotes crassus</name>
    <dbReference type="NCBI Taxonomy" id="5936"/>
    <lineage>
        <taxon>Eukaryota</taxon>
        <taxon>Sar</taxon>
        <taxon>Alveolata</taxon>
        <taxon>Ciliophora</taxon>
        <taxon>Intramacronucleata</taxon>
        <taxon>Spirotrichea</taxon>
        <taxon>Hypotrichia</taxon>
        <taxon>Euplotida</taxon>
        <taxon>Euplotidae</taxon>
        <taxon>Moneuplotes</taxon>
    </lineage>
</organism>
<comment type="caution">
    <text evidence="2">The sequence shown here is derived from an EMBL/GenBank/DDBJ whole genome shotgun (WGS) entry which is preliminary data.</text>
</comment>
<reference evidence="2" key="1">
    <citation type="submission" date="2023-07" db="EMBL/GenBank/DDBJ databases">
        <authorList>
            <consortium name="AG Swart"/>
            <person name="Singh M."/>
            <person name="Singh A."/>
            <person name="Seah K."/>
            <person name="Emmerich C."/>
        </authorList>
    </citation>
    <scope>NUCLEOTIDE SEQUENCE</scope>
    <source>
        <strain evidence="2">DP1</strain>
    </source>
</reference>
<evidence type="ECO:0000313" key="2">
    <source>
        <dbReference type="EMBL" id="CAI2365463.1"/>
    </source>
</evidence>
<evidence type="ECO:0000256" key="1">
    <source>
        <dbReference type="SAM" id="SignalP"/>
    </source>
</evidence>
<feature type="signal peptide" evidence="1">
    <location>
        <begin position="1"/>
        <end position="21"/>
    </location>
</feature>
<dbReference type="EMBL" id="CAMPGE010006596">
    <property type="protein sequence ID" value="CAI2365463.1"/>
    <property type="molecule type" value="Genomic_DNA"/>
</dbReference>
<proteinExistence type="predicted"/>
<keyword evidence="1" id="KW-0732">Signal</keyword>
<feature type="chain" id="PRO_5042148891" evidence="1">
    <location>
        <begin position="22"/>
        <end position="59"/>
    </location>
</feature>
<gene>
    <name evidence="2" type="ORF">ECRASSUSDP1_LOCUS6794</name>
</gene>
<name>A0AAD1X706_EUPCR</name>
<protein>
    <submittedName>
        <fullName evidence="2">Uncharacterized protein</fullName>
    </submittedName>
</protein>
<dbReference type="AlphaFoldDB" id="A0AAD1X706"/>